<evidence type="ECO:0000313" key="2">
    <source>
        <dbReference type="Proteomes" id="UP000789366"/>
    </source>
</evidence>
<gene>
    <name evidence="1" type="ORF">SPELUC_LOCUS12479</name>
</gene>
<sequence>MNNKIIDYISKNKVKATPEELEAVQPLAKELVEVYGYNKNEIKTHPQFRISLSPSDEKKSYPVDIAVFENNKLKIICECKKISSQEGKEQLRKYLRMCEAKIGVWFNGKERIILKKVETSKGIDFKELNDILPYGIKKSLQKTVIGSTNEPDIAKNVLKILFCKIFDERYQSESGFAEFYANIDKPQESSGKIRAIFTKVKNKFEDVFDKNEEIKLDDKS</sequence>
<accession>A0ACA9PUQ7</accession>
<keyword evidence="2" id="KW-1185">Reference proteome</keyword>
<protein>
    <submittedName>
        <fullName evidence="1">8629_t:CDS:1</fullName>
    </submittedName>
</protein>
<organism evidence="1 2">
    <name type="scientific">Cetraspora pellucida</name>
    <dbReference type="NCBI Taxonomy" id="1433469"/>
    <lineage>
        <taxon>Eukaryota</taxon>
        <taxon>Fungi</taxon>
        <taxon>Fungi incertae sedis</taxon>
        <taxon>Mucoromycota</taxon>
        <taxon>Glomeromycotina</taxon>
        <taxon>Glomeromycetes</taxon>
        <taxon>Diversisporales</taxon>
        <taxon>Gigasporaceae</taxon>
        <taxon>Cetraspora</taxon>
    </lineage>
</organism>
<evidence type="ECO:0000313" key="1">
    <source>
        <dbReference type="EMBL" id="CAG8721610.1"/>
    </source>
</evidence>
<reference evidence="1" key="1">
    <citation type="submission" date="2021-06" db="EMBL/GenBank/DDBJ databases">
        <authorList>
            <person name="Kallberg Y."/>
            <person name="Tangrot J."/>
            <person name="Rosling A."/>
        </authorList>
    </citation>
    <scope>NUCLEOTIDE SEQUENCE</scope>
    <source>
        <strain evidence="1">28 12/20/2015</strain>
    </source>
</reference>
<dbReference type="EMBL" id="CAJVPW010029582">
    <property type="protein sequence ID" value="CAG8721610.1"/>
    <property type="molecule type" value="Genomic_DNA"/>
</dbReference>
<comment type="caution">
    <text evidence="1">The sequence shown here is derived from an EMBL/GenBank/DDBJ whole genome shotgun (WGS) entry which is preliminary data.</text>
</comment>
<dbReference type="Proteomes" id="UP000789366">
    <property type="component" value="Unassembled WGS sequence"/>
</dbReference>
<feature type="non-terminal residue" evidence="1">
    <location>
        <position position="220"/>
    </location>
</feature>
<name>A0ACA9PUQ7_9GLOM</name>
<proteinExistence type="predicted"/>